<keyword evidence="6" id="KW-1185">Reference proteome</keyword>
<dbReference type="Proteomes" id="UP001500691">
    <property type="component" value="Unassembled WGS sequence"/>
</dbReference>
<keyword evidence="3" id="KW-0472">Membrane</keyword>
<proteinExistence type="predicted"/>
<keyword evidence="1" id="KW-0945">Host-virus interaction</keyword>
<dbReference type="SUPFAM" id="SSF50998">
    <property type="entry name" value="Quinoprotein alcohol dehydrogenase-like"/>
    <property type="match status" value="1"/>
</dbReference>
<feature type="compositionally biased region" description="Low complexity" evidence="2">
    <location>
        <begin position="162"/>
        <end position="181"/>
    </location>
</feature>
<dbReference type="Pfam" id="PF13360">
    <property type="entry name" value="PQQ_2"/>
    <property type="match status" value="1"/>
</dbReference>
<dbReference type="Gene3D" id="2.130.10.10">
    <property type="entry name" value="YVTN repeat-like/Quinoprotein amine dehydrogenase"/>
    <property type="match status" value="1"/>
</dbReference>
<feature type="domain" description="Pyrrolo-quinoline quinone repeat" evidence="4">
    <location>
        <begin position="298"/>
        <end position="415"/>
    </location>
</feature>
<dbReference type="InterPro" id="IPR002372">
    <property type="entry name" value="PQQ_rpt_dom"/>
</dbReference>
<name>A0ABP8SWV7_9ACTN</name>
<dbReference type="EMBL" id="BAABFF010000001">
    <property type="protein sequence ID" value="GAA4576014.1"/>
    <property type="molecule type" value="Genomic_DNA"/>
</dbReference>
<dbReference type="PANTHER" id="PTHR13037:SF24">
    <property type="entry name" value="POLYCOMB PROTEIN PCL-RELATED"/>
    <property type="match status" value="1"/>
</dbReference>
<feature type="transmembrane region" description="Helical" evidence="3">
    <location>
        <begin position="210"/>
        <end position="232"/>
    </location>
</feature>
<feature type="compositionally biased region" description="Gly residues" evidence="2">
    <location>
        <begin position="246"/>
        <end position="263"/>
    </location>
</feature>
<keyword evidence="3" id="KW-0812">Transmembrane</keyword>
<evidence type="ECO:0000313" key="5">
    <source>
        <dbReference type="EMBL" id="GAA4576014.1"/>
    </source>
</evidence>
<evidence type="ECO:0000256" key="2">
    <source>
        <dbReference type="SAM" id="MobiDB-lite"/>
    </source>
</evidence>
<evidence type="ECO:0000256" key="3">
    <source>
        <dbReference type="SAM" id="Phobius"/>
    </source>
</evidence>
<reference evidence="6" key="1">
    <citation type="journal article" date="2019" name="Int. J. Syst. Evol. Microbiol.">
        <title>The Global Catalogue of Microorganisms (GCM) 10K type strain sequencing project: providing services to taxonomists for standard genome sequencing and annotation.</title>
        <authorList>
            <consortium name="The Broad Institute Genomics Platform"/>
            <consortium name="The Broad Institute Genome Sequencing Center for Infectious Disease"/>
            <person name="Wu L."/>
            <person name="Ma J."/>
        </authorList>
    </citation>
    <scope>NUCLEOTIDE SEQUENCE [LARGE SCALE GENOMIC DNA]</scope>
    <source>
        <strain evidence="6">JCM 13278</strain>
    </source>
</reference>
<dbReference type="InterPro" id="IPR011047">
    <property type="entry name" value="Quinoprotein_ADH-like_sf"/>
</dbReference>
<dbReference type="InterPro" id="IPR015943">
    <property type="entry name" value="WD40/YVTN_repeat-like_dom_sf"/>
</dbReference>
<dbReference type="RefSeq" id="WP_346078519.1">
    <property type="nucleotide sequence ID" value="NZ_BAABFF010000001.1"/>
</dbReference>
<dbReference type="PRINTS" id="PR01217">
    <property type="entry name" value="PRICHEXTENSN"/>
</dbReference>
<feature type="region of interest" description="Disordered" evidence="2">
    <location>
        <begin position="236"/>
        <end position="268"/>
    </location>
</feature>
<sequence>MTQPPPPPPNQPPQQGGFGPPTPPQPTPPTGPHSLDKQPPADPPAPQGAPTPPPPQGAPTPPPPQGAPTPPPPQGAPTPPPPQGALTPPPPQGGPGQHPPQPPQQTPPPGPPQQPAPGYGYPQQPGPGYGYPQPTPPAPPAGYGYPATPPNPYGQQPPAPYGAPQQNPYAMPTQPMQQSGQPGYGYPGQPPTMPMQQQGGGSGGGRNNTALYIVIAAVVVIALIVGGGIWYAGSGDGGTKQDTASSGGGNGGGQDKGSGGSTGGKEKVPANPAAKVLFQVPSPSVKDTVSTSGSWLTDKVYAKTGVDEIVGYDPVKGTELWTVKLPGPVCAASRHLTADDKTAITYQPTNKKYQGCSDIAAIDLDAGKKLWTKTVNVGDYPVNYQNVTVSQHTVALGDSNGGAAFDIDSGKPLWQPKPGEDCYDSGYGGGAKLVAVRSCGDSDNTQLSIQTIDPTSGKVLSEYKMDPGIEYASVVSTDPLVVAADVGDSAGDGSGISDYFSIDNKTGKLLARISAPGKTYGGRCDGITRIEDCHEVVVGGGKLFVPTEEHDGSGTSYSTTNEVVAFDLATGKPTGQRAEAGDGYLLSPLRMDGANLIAYKKPPYDKGGQIVSIDGSTFKETKLLENPSTESVRRAEGSMLPDYAEILFANGRLYMSDVFVDKADPNDDKSYLVLAFGTDG</sequence>
<keyword evidence="3" id="KW-1133">Transmembrane helix</keyword>
<evidence type="ECO:0000256" key="1">
    <source>
        <dbReference type="ARBA" id="ARBA00022581"/>
    </source>
</evidence>
<feature type="compositionally biased region" description="Pro residues" evidence="2">
    <location>
        <begin position="1"/>
        <end position="12"/>
    </location>
</feature>
<comment type="caution">
    <text evidence="5">The sequence shown here is derived from an EMBL/GenBank/DDBJ whole genome shotgun (WGS) entry which is preliminary data.</text>
</comment>
<evidence type="ECO:0000259" key="4">
    <source>
        <dbReference type="Pfam" id="PF13360"/>
    </source>
</evidence>
<feature type="compositionally biased region" description="Pro residues" evidence="2">
    <location>
        <begin position="20"/>
        <end position="31"/>
    </location>
</feature>
<feature type="region of interest" description="Disordered" evidence="2">
    <location>
        <begin position="1"/>
        <end position="204"/>
    </location>
</feature>
<feature type="compositionally biased region" description="Pro residues" evidence="2">
    <location>
        <begin position="147"/>
        <end position="161"/>
    </location>
</feature>
<gene>
    <name evidence="5" type="ORF">GCM10023100_45840</name>
</gene>
<evidence type="ECO:0000313" key="6">
    <source>
        <dbReference type="Proteomes" id="UP001500691"/>
    </source>
</evidence>
<feature type="compositionally biased region" description="Pro residues" evidence="2">
    <location>
        <begin position="40"/>
        <end position="115"/>
    </location>
</feature>
<accession>A0ABP8SWV7</accession>
<protein>
    <recommendedName>
        <fullName evidence="4">Pyrrolo-quinoline quinone repeat domain-containing protein</fullName>
    </recommendedName>
</protein>
<organism evidence="5 6">
    <name type="scientific">Actinocorallia cavernae</name>
    <dbReference type="NCBI Taxonomy" id="328075"/>
    <lineage>
        <taxon>Bacteria</taxon>
        <taxon>Bacillati</taxon>
        <taxon>Actinomycetota</taxon>
        <taxon>Actinomycetes</taxon>
        <taxon>Streptosporangiales</taxon>
        <taxon>Thermomonosporaceae</taxon>
        <taxon>Actinocorallia</taxon>
    </lineage>
</organism>
<dbReference type="PANTHER" id="PTHR13037">
    <property type="entry name" value="FORMIN"/>
    <property type="match status" value="1"/>
</dbReference>